<dbReference type="PANTHER" id="PTHR43081">
    <property type="entry name" value="ADENYLATE CYCLASE, TERMINAL-DIFFERENTIATION SPECIFIC-RELATED"/>
    <property type="match status" value="1"/>
</dbReference>
<reference evidence="4" key="1">
    <citation type="submission" date="2016-06" db="EMBL/GenBank/DDBJ databases">
        <authorList>
            <person name="Sutton G."/>
            <person name="Brinkac L."/>
            <person name="Sanka R."/>
            <person name="Adams M."/>
            <person name="Lau E."/>
            <person name="Mehaffy C."/>
            <person name="Tameris M."/>
            <person name="Hatherill M."/>
            <person name="Hanekom W."/>
            <person name="Mahomed H."/>
            <person name="Mcshane H."/>
        </authorList>
    </citation>
    <scope>NUCLEOTIDE SEQUENCE [LARGE SCALE GENOMIC DNA]</scope>
    <source>
        <strain evidence="4">852014-51077_SCH5608930-a</strain>
    </source>
</reference>
<name>A0A1A2EWR1_MYCSD</name>
<dbReference type="Proteomes" id="UP000093985">
    <property type="component" value="Unassembled WGS sequence"/>
</dbReference>
<dbReference type="OrthoDB" id="54411at2"/>
<dbReference type="Pfam" id="PF00211">
    <property type="entry name" value="Guanylate_cyc"/>
    <property type="match status" value="1"/>
</dbReference>
<comment type="similarity">
    <text evidence="1">Belongs to the adenylyl cyclase class-3 family.</text>
</comment>
<dbReference type="PANTHER" id="PTHR43081:SF19">
    <property type="entry name" value="PH-SENSITIVE ADENYLATE CYCLASE RV1264"/>
    <property type="match status" value="1"/>
</dbReference>
<dbReference type="PROSITE" id="PS50125">
    <property type="entry name" value="GUANYLATE_CYCLASE_2"/>
    <property type="match status" value="1"/>
</dbReference>
<dbReference type="Gene3D" id="3.30.70.1230">
    <property type="entry name" value="Nucleotide cyclase"/>
    <property type="match status" value="1"/>
</dbReference>
<dbReference type="GO" id="GO:0004016">
    <property type="term" value="F:adenylate cyclase activity"/>
    <property type="evidence" value="ECO:0007669"/>
    <property type="project" value="UniProtKB-ARBA"/>
</dbReference>
<evidence type="ECO:0000313" key="4">
    <source>
        <dbReference type="Proteomes" id="UP000093985"/>
    </source>
</evidence>
<dbReference type="InterPro" id="IPR029787">
    <property type="entry name" value="Nucleotide_cyclase"/>
</dbReference>
<dbReference type="SMART" id="SM00044">
    <property type="entry name" value="CYCc"/>
    <property type="match status" value="1"/>
</dbReference>
<dbReference type="AlphaFoldDB" id="A0A1A2EWR1"/>
<feature type="domain" description="Guanylate cyclase" evidence="2">
    <location>
        <begin position="218"/>
        <end position="326"/>
    </location>
</feature>
<dbReference type="CDD" id="cd07302">
    <property type="entry name" value="CHD"/>
    <property type="match status" value="1"/>
</dbReference>
<evidence type="ECO:0000256" key="1">
    <source>
        <dbReference type="ARBA" id="ARBA00005381"/>
    </source>
</evidence>
<dbReference type="GO" id="GO:0035556">
    <property type="term" value="P:intracellular signal transduction"/>
    <property type="evidence" value="ECO:0007669"/>
    <property type="project" value="InterPro"/>
</dbReference>
<sequence length="378" mass="40467">MWADASAFRETLAEMGLLDGLDESACGERTELVAWLLEQGFGLEQIRDEVAPMLMPAHRALGDDGKYVSEREVSIAHGIDLALLQGIQRALGLPRLGDPDAALLLRADAEAALCLQRLIGVGLDPGQVLLMIRRLSDGISRAVPAFRYSTISAIMRPGLTELEVAKAHEEIVQAVIPLLGPMIRDIFFVQLRRVLEGEAVNASERAAGVALPGPRQLAVAFADMVGFTRLGEAAPPEELVGLVERLADMAHEAVNPPVRLVKTIGDAVMMVASDAGKLLDTTLRLLDAAAQDEALPELRIGIASGWAVSRARDWFGSPVNVASRVTDVAEPGTIMVEGEARAAIGDAAGYSWSFVGARALKGVEGETKLFRVQRQTSR</sequence>
<dbReference type="Pfam" id="PF16701">
    <property type="entry name" value="Ad_Cy_reg"/>
    <property type="match status" value="1"/>
</dbReference>
<dbReference type="GO" id="GO:0006171">
    <property type="term" value="P:cAMP biosynthetic process"/>
    <property type="evidence" value="ECO:0007669"/>
    <property type="project" value="TreeGrafter"/>
</dbReference>
<accession>A0A1A2EWR1</accession>
<comment type="caution">
    <text evidence="3">The sequence shown here is derived from an EMBL/GenBank/DDBJ whole genome shotgun (WGS) entry which is preliminary data.</text>
</comment>
<proteinExistence type="inferred from homology"/>
<evidence type="ECO:0000259" key="2">
    <source>
        <dbReference type="PROSITE" id="PS50125"/>
    </source>
</evidence>
<evidence type="ECO:0000313" key="3">
    <source>
        <dbReference type="EMBL" id="OBG08605.1"/>
    </source>
</evidence>
<dbReference type="InterPro" id="IPR001054">
    <property type="entry name" value="A/G_cyclase"/>
</dbReference>
<protein>
    <submittedName>
        <fullName evidence="3">Cyclase</fullName>
    </submittedName>
</protein>
<dbReference type="SUPFAM" id="SSF55073">
    <property type="entry name" value="Nucleotide cyclase"/>
    <property type="match status" value="1"/>
</dbReference>
<dbReference type="InterPro" id="IPR050697">
    <property type="entry name" value="Adenylyl/Guanylyl_Cyclase_3/4"/>
</dbReference>
<gene>
    <name evidence="3" type="ORF">A5771_03115</name>
</gene>
<organism evidence="3 4">
    <name type="scientific">Mycolicibacter sinensis (strain JDM601)</name>
    <name type="common">Mycobacterium sinense</name>
    <dbReference type="NCBI Taxonomy" id="875328"/>
    <lineage>
        <taxon>Bacteria</taxon>
        <taxon>Bacillati</taxon>
        <taxon>Actinomycetota</taxon>
        <taxon>Actinomycetes</taxon>
        <taxon>Mycobacteriales</taxon>
        <taxon>Mycobacteriaceae</taxon>
        <taxon>Mycolicibacter</taxon>
    </lineage>
</organism>
<dbReference type="InterPro" id="IPR032026">
    <property type="entry name" value="Ad_Cy_reg"/>
</dbReference>
<dbReference type="EMBL" id="LZIN01000024">
    <property type="protein sequence ID" value="OBG08605.1"/>
    <property type="molecule type" value="Genomic_DNA"/>
</dbReference>